<name>A0A8H8CXJ0_AJECA</name>
<dbReference type="VEuPathDB" id="FungiDB:I7I52_04698"/>
<reference evidence="1 2" key="1">
    <citation type="submission" date="2021-01" db="EMBL/GenBank/DDBJ databases">
        <title>Chromosome-level genome assembly of a human fungal pathogen reveals clustering of transcriptionally co-regulated genes.</title>
        <authorList>
            <person name="Voorhies M."/>
            <person name="Cohen S."/>
            <person name="Shea T.P."/>
            <person name="Petrus S."/>
            <person name="Munoz J.F."/>
            <person name="Poplawski S."/>
            <person name="Goldman W.E."/>
            <person name="Michael T."/>
            <person name="Cuomo C.A."/>
            <person name="Sil A."/>
            <person name="Beyhan S."/>
        </authorList>
    </citation>
    <scope>NUCLEOTIDE SEQUENCE [LARGE SCALE GENOMIC DNA]</scope>
    <source>
        <strain evidence="1 2">G184AR</strain>
    </source>
</reference>
<organism evidence="1 2">
    <name type="scientific">Ajellomyces capsulatus</name>
    <name type="common">Darling's disease fungus</name>
    <name type="synonym">Histoplasma capsulatum</name>
    <dbReference type="NCBI Taxonomy" id="5037"/>
    <lineage>
        <taxon>Eukaryota</taxon>
        <taxon>Fungi</taxon>
        <taxon>Dikarya</taxon>
        <taxon>Ascomycota</taxon>
        <taxon>Pezizomycotina</taxon>
        <taxon>Eurotiomycetes</taxon>
        <taxon>Eurotiomycetidae</taxon>
        <taxon>Onygenales</taxon>
        <taxon>Ajellomycetaceae</taxon>
        <taxon>Histoplasma</taxon>
    </lineage>
</organism>
<evidence type="ECO:0000313" key="1">
    <source>
        <dbReference type="EMBL" id="KAG5293404.1"/>
    </source>
</evidence>
<evidence type="ECO:0000313" key="2">
    <source>
        <dbReference type="Proteomes" id="UP000670092"/>
    </source>
</evidence>
<sequence>MPTIHSIHLMAENYTVLDGESLARIGKCVDRGHPAFPPNQTFPLLRFAAVYLRLRGHRSKKPMCKFLDVLETEFELALRMQNAHVVNSFAVSLCVSFLLPRWRFDWKREERPQLR</sequence>
<dbReference type="EMBL" id="JAEVHI010000004">
    <property type="protein sequence ID" value="KAG5293404.1"/>
    <property type="molecule type" value="Genomic_DNA"/>
</dbReference>
<gene>
    <name evidence="1" type="ORF">I7I52_04698</name>
</gene>
<dbReference type="AlphaFoldDB" id="A0A8H8CXJ0"/>
<protein>
    <submittedName>
        <fullName evidence="1">Uncharacterized protein</fullName>
    </submittedName>
</protein>
<comment type="caution">
    <text evidence="1">The sequence shown here is derived from an EMBL/GenBank/DDBJ whole genome shotgun (WGS) entry which is preliminary data.</text>
</comment>
<proteinExistence type="predicted"/>
<dbReference type="Proteomes" id="UP000670092">
    <property type="component" value="Unassembled WGS sequence"/>
</dbReference>
<accession>A0A8H8CXJ0</accession>